<protein>
    <submittedName>
        <fullName evidence="1">Uncharacterized protein</fullName>
    </submittedName>
</protein>
<organism evidence="1">
    <name type="scientific">Magnetococcus massalia (strain MO-1)</name>
    <dbReference type="NCBI Taxonomy" id="451514"/>
    <lineage>
        <taxon>Bacteria</taxon>
        <taxon>Pseudomonadati</taxon>
        <taxon>Pseudomonadota</taxon>
        <taxon>Magnetococcia</taxon>
        <taxon>Magnetococcales</taxon>
        <taxon>Magnetococcaceae</taxon>
        <taxon>Magnetococcus</taxon>
    </lineage>
</organism>
<accession>A0A1S7LLA1</accession>
<gene>
    <name evidence="1" type="ORF">MAGMO_2769</name>
</gene>
<sequence>MNGEIVLPQIFPLDHKTTQWIHGQTKAMPLSEALYQFQQVAPSLPRHFQLGLWAQEQLGLSGAALDRWHSHLWCGSLANIGLISRAQEQRMAEVEPLLEPTDWSLLAPHREKGEGVILVGGHVGPSLLNQYRILKDELPILVFATNNSLGDVNLVNLNRKHLRNRSLALAVSYLRKGGSVHFSPDGLLGQSWVEETLLGCSIRLSKSIFQIEKLTRAPIYWLSAQWQKGRIAHLLRPMPSLRDTPAEQWQELWTQAYLAMIAEAYTQGAENIRFGGSFATNWQA</sequence>
<dbReference type="AlphaFoldDB" id="A0A1S7LLA1"/>
<dbReference type="EMBL" id="LO017727">
    <property type="protein sequence ID" value="CRH06919.1"/>
    <property type="molecule type" value="Genomic_DNA"/>
</dbReference>
<evidence type="ECO:0000313" key="1">
    <source>
        <dbReference type="EMBL" id="CRH06919.1"/>
    </source>
</evidence>
<proteinExistence type="predicted"/>
<name>A0A1S7LLA1_MAGMO</name>
<reference evidence="1" key="1">
    <citation type="submission" date="2015-04" db="EMBL/GenBank/DDBJ databases">
        <authorList>
            <person name="Syromyatnikov M.Y."/>
            <person name="Popov V.N."/>
        </authorList>
    </citation>
    <scope>NUCLEOTIDE SEQUENCE</scope>
    <source>
        <strain evidence="1">MO-1</strain>
    </source>
</reference>